<sequence length="1002" mass="106112">MTTTHQALQLLLIRVVFSRLAGGEAQTVELSAPRLADATITSAASNTATALYPGQAPQEAIHVELLGLTPRIGPNTGGLRILLTLVVSRAAQPYQAKALKSVESISKPRCLVNGHEVQAEKVWSLEGRTEIAMVCATPAMEAGVVGVRGVWQGVQSGNSKAFLMQGAHGGVLDAFPSFTQLAQAESPQTPSDEDSGHSAPTSAPFAEFEWFEAVELLNGHTEKFAPQPLRRLHSATTIEDVEVSPPSHADFYGMQLPDAFWFYGVEFAEVPAAPELPGVHPKNADPPLSPPLSSNSPPHPPPTQPSPNSPPPPSPCPPPTPLLPHALHRSHVPHRPSPDPRLINLTVDQSALSPSFNADWFTYDASVAHTEASVDVSAVAVQGDAVVIISSTASTSTGTAEARLAVELAVGGNAVSIDVDVPSSEDHPTAATNSSYSLTLLRLSHPESTLLCQLHPSQGYLSPAFSNSTTQYTVTLDHAFSWQLTPSTCREGATMRCVTSSESVALSSSEACDLSLGLLAETITVDGVERRRDVVNVTLSAEDGVSVHSYQVEVLTSLAAPLSSLAVARCDLEPVFNATVLDYTALVNSGDSEAAITFGLDNASALHEIVASREDSVVQPMVALQTSGDEGRNWTYSISGLEVGSSSVTVAVTPTGGNREVYTVDLVRLAPDSHSMLEALQLEVSTAKVIEVLELAPAFNSTILEYSMTVPNEVSSVSVYPYRAYKGRTEIFYGLQLGESAVLVEVNNVEVKQDGDFVRVDLEQLTPDPNLVQIEVVAEDGVSTRHYTVEVFRDPPSPPPPPTPSPSPKPPLPSPPLPPPPPPPLILRSGTAYDGYLSGCEVVWDALGDWSWPVSAPFTVTGSSGNFSLYTMGDGQLVVRSAEGCRDMATGLQPTVSLAAPCNSNCSIVSPLTAVAAALMDSTSTADEAYVKLKAVLNFTFATDVDLATYDALAVLLGTATRRRHLQSELSTDHLLSDEDSAEHGSAVAHEPFLTSYPKLVA</sequence>
<feature type="domain" description="Cadherin-like beta-sandwich-like" evidence="3">
    <location>
        <begin position="342"/>
        <end position="442"/>
    </location>
</feature>
<dbReference type="Proteomes" id="UP001190700">
    <property type="component" value="Unassembled WGS sequence"/>
</dbReference>
<comment type="caution">
    <text evidence="4">The sequence shown here is derived from an EMBL/GenBank/DDBJ whole genome shotgun (WGS) entry which is preliminary data.</text>
</comment>
<dbReference type="EMBL" id="LGRX02029102">
    <property type="protein sequence ID" value="KAK3247281.1"/>
    <property type="molecule type" value="Genomic_DNA"/>
</dbReference>
<feature type="region of interest" description="Disordered" evidence="1">
    <location>
        <begin position="791"/>
        <end position="825"/>
    </location>
</feature>
<proteinExistence type="predicted"/>
<evidence type="ECO:0000313" key="5">
    <source>
        <dbReference type="Proteomes" id="UP001190700"/>
    </source>
</evidence>
<name>A0AAE0F076_9CHLO</name>
<keyword evidence="5" id="KW-1185">Reference proteome</keyword>
<feature type="chain" id="PRO_5042064124" description="Cadherin-like beta-sandwich-like domain-containing protein" evidence="2">
    <location>
        <begin position="26"/>
        <end position="1002"/>
    </location>
</feature>
<dbReference type="PANTHER" id="PTHR48148">
    <property type="entry name" value="KERATINOCYTE PROLINE-RICH PROTEIN"/>
    <property type="match status" value="1"/>
</dbReference>
<gene>
    <name evidence="4" type="ORF">CYMTET_43218</name>
</gene>
<dbReference type="AlphaFoldDB" id="A0AAE0F076"/>
<dbReference type="PANTHER" id="PTHR48148:SF2">
    <property type="entry name" value="PA14 DOMAIN-CONTAINING PROTEIN"/>
    <property type="match status" value="1"/>
</dbReference>
<evidence type="ECO:0000256" key="1">
    <source>
        <dbReference type="SAM" id="MobiDB-lite"/>
    </source>
</evidence>
<evidence type="ECO:0000259" key="3">
    <source>
        <dbReference type="Pfam" id="PF12733"/>
    </source>
</evidence>
<reference evidence="4 5" key="1">
    <citation type="journal article" date="2015" name="Genome Biol. Evol.">
        <title>Comparative Genomics of a Bacterivorous Green Alga Reveals Evolutionary Causalities and Consequences of Phago-Mixotrophic Mode of Nutrition.</title>
        <authorList>
            <person name="Burns J.A."/>
            <person name="Paasch A."/>
            <person name="Narechania A."/>
            <person name="Kim E."/>
        </authorList>
    </citation>
    <scope>NUCLEOTIDE SEQUENCE [LARGE SCALE GENOMIC DNA]</scope>
    <source>
        <strain evidence="4 5">PLY_AMNH</strain>
    </source>
</reference>
<keyword evidence="2" id="KW-0732">Signal</keyword>
<accession>A0AAE0F076</accession>
<evidence type="ECO:0000256" key="2">
    <source>
        <dbReference type="SAM" id="SignalP"/>
    </source>
</evidence>
<feature type="region of interest" description="Disordered" evidence="1">
    <location>
        <begin position="276"/>
        <end position="342"/>
    </location>
</feature>
<feature type="region of interest" description="Disordered" evidence="1">
    <location>
        <begin position="182"/>
        <end position="202"/>
    </location>
</feature>
<feature type="compositionally biased region" description="Pro residues" evidence="1">
    <location>
        <begin position="297"/>
        <end position="322"/>
    </location>
</feature>
<dbReference type="Pfam" id="PF12733">
    <property type="entry name" value="Cadherin-like"/>
    <property type="match status" value="2"/>
</dbReference>
<feature type="domain" description="Cadherin-like beta-sandwich-like" evidence="3">
    <location>
        <begin position="694"/>
        <end position="793"/>
    </location>
</feature>
<protein>
    <recommendedName>
        <fullName evidence="3">Cadherin-like beta-sandwich-like domain-containing protein</fullName>
    </recommendedName>
</protein>
<evidence type="ECO:0000313" key="4">
    <source>
        <dbReference type="EMBL" id="KAK3247281.1"/>
    </source>
</evidence>
<feature type="signal peptide" evidence="2">
    <location>
        <begin position="1"/>
        <end position="25"/>
    </location>
</feature>
<dbReference type="InterPro" id="IPR025883">
    <property type="entry name" value="Cadherin-like_domain"/>
</dbReference>
<feature type="compositionally biased region" description="Pro residues" evidence="1">
    <location>
        <begin position="795"/>
        <end position="825"/>
    </location>
</feature>
<organism evidence="4 5">
    <name type="scientific">Cymbomonas tetramitiformis</name>
    <dbReference type="NCBI Taxonomy" id="36881"/>
    <lineage>
        <taxon>Eukaryota</taxon>
        <taxon>Viridiplantae</taxon>
        <taxon>Chlorophyta</taxon>
        <taxon>Pyramimonadophyceae</taxon>
        <taxon>Pyramimonadales</taxon>
        <taxon>Pyramimonadaceae</taxon>
        <taxon>Cymbomonas</taxon>
    </lineage>
</organism>